<dbReference type="PANTHER" id="PTHR23040:SF1">
    <property type="entry name" value="OUTER DYNEIN ARM-DOCKING COMPLEX SUBUNIT 4"/>
    <property type="match status" value="1"/>
</dbReference>
<gene>
    <name evidence="10" type="ORF">OJAV_G00074010</name>
</gene>
<sequence>MSETGSDLEQRSFVNLILTGKQRLLNGQYQNARNIFTSALEFQPEDKECLLERSECYLSQGQLQKALKDAELSLKHDKFFPEGLYQKATVLYYLGELEFSLQFYHQAQQASRHIEGFKLGIQKAQEAVENSVGNLTDVKLKVGGDLSFLELRTRPIKIIQNLMEEKAEAPKVLKKKEPAKDLREDFDELRKVQEDLMKNRDLKTEKTKNGEELKEIVEDCLMSVHTYTQICDQEVMVAPPPEKKPEHLEARGVSKYEQFLLRSLGLKSGNEWKKMRGAVKFVQRRSDMEFPHKKKSNVKLGNMKFSASLFKKTSAYTKLQETPSRRLLVKQSDASERRISSVDVSKKKKKKNTKDRTINKFLF</sequence>
<reference evidence="10 11" key="2">
    <citation type="submission" date="2019-01" db="EMBL/GenBank/DDBJ databases">
        <title>A chromosome length genome reference of the Java medaka (oryzias javanicus).</title>
        <authorList>
            <person name="Herpin A."/>
            <person name="Takehana Y."/>
            <person name="Naruse K."/>
            <person name="Ansai S."/>
            <person name="Kawaguchi M."/>
        </authorList>
    </citation>
    <scope>NUCLEOTIDE SEQUENCE [LARGE SCALE GENOMIC DNA]</scope>
    <source>
        <strain evidence="10">RS831</strain>
        <tissue evidence="10">Whole body</tissue>
    </source>
</reference>
<dbReference type="InterPro" id="IPR040111">
    <property type="entry name" value="ODAD4"/>
</dbReference>
<evidence type="ECO:0000256" key="7">
    <source>
        <dbReference type="ARBA" id="ARBA00034139"/>
    </source>
</evidence>
<dbReference type="SUPFAM" id="SSF48452">
    <property type="entry name" value="TPR-like"/>
    <property type="match status" value="1"/>
</dbReference>
<evidence type="ECO:0000256" key="6">
    <source>
        <dbReference type="ARBA" id="ARBA00023273"/>
    </source>
</evidence>
<dbReference type="GO" id="GO:0005930">
    <property type="term" value="C:axoneme"/>
    <property type="evidence" value="ECO:0007669"/>
    <property type="project" value="UniProtKB-SubCell"/>
</dbReference>
<evidence type="ECO:0000313" key="11">
    <source>
        <dbReference type="Proteomes" id="UP000283210"/>
    </source>
</evidence>
<dbReference type="Proteomes" id="UP000283210">
    <property type="component" value="Chromosome 8"/>
</dbReference>
<accession>A0A437D324</accession>
<dbReference type="PANTHER" id="PTHR23040">
    <property type="match status" value="1"/>
</dbReference>
<keyword evidence="4" id="KW-0802">TPR repeat</keyword>
<proteinExistence type="predicted"/>
<dbReference type="SMART" id="SM00028">
    <property type="entry name" value="TPR"/>
    <property type="match status" value="3"/>
</dbReference>
<evidence type="ECO:0000256" key="1">
    <source>
        <dbReference type="ARBA" id="ARBA00004430"/>
    </source>
</evidence>
<evidence type="ECO:0000256" key="9">
    <source>
        <dbReference type="SAM" id="MobiDB-lite"/>
    </source>
</evidence>
<keyword evidence="6" id="KW-0966">Cell projection</keyword>
<keyword evidence="5" id="KW-0206">Cytoskeleton</keyword>
<keyword evidence="11" id="KW-1185">Reference proteome</keyword>
<dbReference type="Gene3D" id="1.25.40.10">
    <property type="entry name" value="Tetratricopeptide repeat domain"/>
    <property type="match status" value="1"/>
</dbReference>
<evidence type="ECO:0000256" key="2">
    <source>
        <dbReference type="ARBA" id="ARBA00022490"/>
    </source>
</evidence>
<dbReference type="OrthoDB" id="10268002at2759"/>
<feature type="region of interest" description="Disordered" evidence="9">
    <location>
        <begin position="328"/>
        <end position="356"/>
    </location>
</feature>
<dbReference type="InterPro" id="IPR011990">
    <property type="entry name" value="TPR-like_helical_dom_sf"/>
</dbReference>
<name>A0A437D324_ORYJA</name>
<protein>
    <recommendedName>
        <fullName evidence="7">Outer dynein arm-docking complex subunit 4</fullName>
    </recommendedName>
    <alternativeName>
        <fullName evidence="8">Tetratricopeptide repeat protein 25</fullName>
    </alternativeName>
</protein>
<evidence type="ECO:0000256" key="8">
    <source>
        <dbReference type="ARBA" id="ARBA00034143"/>
    </source>
</evidence>
<dbReference type="Pfam" id="PF14559">
    <property type="entry name" value="TPR_19"/>
    <property type="match status" value="1"/>
</dbReference>
<reference evidence="10 11" key="1">
    <citation type="submission" date="2018-11" db="EMBL/GenBank/DDBJ databases">
        <authorList>
            <person name="Lopez-Roques C."/>
            <person name="Donnadieu C."/>
            <person name="Bouchez O."/>
            <person name="Klopp C."/>
            <person name="Cabau C."/>
            <person name="Zahm M."/>
        </authorList>
    </citation>
    <scope>NUCLEOTIDE SEQUENCE [LARGE SCALE GENOMIC DNA]</scope>
    <source>
        <strain evidence="10">RS831</strain>
        <tissue evidence="10">Whole body</tissue>
    </source>
</reference>
<keyword evidence="3" id="KW-0677">Repeat</keyword>
<dbReference type="EMBL" id="CM012444">
    <property type="protein sequence ID" value="RVE69072.1"/>
    <property type="molecule type" value="Genomic_DNA"/>
</dbReference>
<organism evidence="10 11">
    <name type="scientific">Oryzias javanicus</name>
    <name type="common">Javanese ricefish</name>
    <name type="synonym">Aplocheilus javanicus</name>
    <dbReference type="NCBI Taxonomy" id="123683"/>
    <lineage>
        <taxon>Eukaryota</taxon>
        <taxon>Metazoa</taxon>
        <taxon>Chordata</taxon>
        <taxon>Craniata</taxon>
        <taxon>Vertebrata</taxon>
        <taxon>Euteleostomi</taxon>
        <taxon>Actinopterygii</taxon>
        <taxon>Neopterygii</taxon>
        <taxon>Teleostei</taxon>
        <taxon>Neoteleostei</taxon>
        <taxon>Acanthomorphata</taxon>
        <taxon>Ovalentaria</taxon>
        <taxon>Atherinomorphae</taxon>
        <taxon>Beloniformes</taxon>
        <taxon>Adrianichthyidae</taxon>
        <taxon>Oryziinae</taxon>
        <taxon>Oryzias</taxon>
    </lineage>
</organism>
<evidence type="ECO:0000256" key="4">
    <source>
        <dbReference type="ARBA" id="ARBA00022803"/>
    </source>
</evidence>
<evidence type="ECO:0000313" key="10">
    <source>
        <dbReference type="EMBL" id="RVE69072.1"/>
    </source>
</evidence>
<dbReference type="InterPro" id="IPR019734">
    <property type="entry name" value="TPR_rpt"/>
</dbReference>
<keyword evidence="2" id="KW-0963">Cytoplasm</keyword>
<evidence type="ECO:0000256" key="5">
    <source>
        <dbReference type="ARBA" id="ARBA00023212"/>
    </source>
</evidence>
<dbReference type="AlphaFoldDB" id="A0A437D324"/>
<comment type="subcellular location">
    <subcellularLocation>
        <location evidence="1">Cytoplasm</location>
        <location evidence="1">Cytoskeleton</location>
        <location evidence="1">Cilium axoneme</location>
    </subcellularLocation>
</comment>
<evidence type="ECO:0000256" key="3">
    <source>
        <dbReference type="ARBA" id="ARBA00022737"/>
    </source>
</evidence>